<evidence type="ECO:0000256" key="3">
    <source>
        <dbReference type="ARBA" id="ARBA00023015"/>
    </source>
</evidence>
<name>A0A8S4A0A6_9EUPU</name>
<dbReference type="GO" id="GO:0006325">
    <property type="term" value="P:chromatin organization"/>
    <property type="evidence" value="ECO:0007669"/>
    <property type="project" value="UniProtKB-KW"/>
</dbReference>
<feature type="region of interest" description="Disordered" evidence="6">
    <location>
        <begin position="114"/>
        <end position="150"/>
    </location>
</feature>
<evidence type="ECO:0000313" key="10">
    <source>
        <dbReference type="Proteomes" id="UP000678393"/>
    </source>
</evidence>
<dbReference type="InterPro" id="IPR008676">
    <property type="entry name" value="MRG"/>
</dbReference>
<evidence type="ECO:0000256" key="4">
    <source>
        <dbReference type="ARBA" id="ARBA00023163"/>
    </source>
</evidence>
<dbReference type="EMBL" id="CAJHNH020007445">
    <property type="protein sequence ID" value="CAG5134644.1"/>
    <property type="molecule type" value="Genomic_DNA"/>
</dbReference>
<evidence type="ECO:0000259" key="8">
    <source>
        <dbReference type="Pfam" id="PF22732"/>
    </source>
</evidence>
<dbReference type="GO" id="GO:0006355">
    <property type="term" value="P:regulation of DNA-templated transcription"/>
    <property type="evidence" value="ECO:0007669"/>
    <property type="project" value="InterPro"/>
</dbReference>
<dbReference type="AlphaFoldDB" id="A0A8S4A0A6"/>
<dbReference type="GO" id="GO:0035267">
    <property type="term" value="C:NuA4 histone acetyltransferase complex"/>
    <property type="evidence" value="ECO:0007669"/>
    <property type="project" value="TreeGrafter"/>
</dbReference>
<keyword evidence="3" id="KW-0805">Transcription regulation</keyword>
<evidence type="ECO:0000259" key="7">
    <source>
        <dbReference type="Pfam" id="PF05712"/>
    </source>
</evidence>
<accession>A0A8S4A0A6</accession>
<feature type="compositionally biased region" description="Low complexity" evidence="6">
    <location>
        <begin position="320"/>
        <end position="352"/>
    </location>
</feature>
<proteinExistence type="predicted"/>
<dbReference type="GO" id="GO:0005634">
    <property type="term" value="C:nucleus"/>
    <property type="evidence" value="ECO:0007669"/>
    <property type="project" value="UniProtKB-SubCell"/>
</dbReference>
<dbReference type="PROSITE" id="PS51640">
    <property type="entry name" value="MRG"/>
    <property type="match status" value="1"/>
</dbReference>
<reference evidence="9" key="1">
    <citation type="submission" date="2021-04" db="EMBL/GenBank/DDBJ databases">
        <authorList>
            <consortium name="Molecular Ecology Group"/>
        </authorList>
    </citation>
    <scope>NUCLEOTIDE SEQUENCE</scope>
</reference>
<dbReference type="Gene3D" id="2.30.30.140">
    <property type="match status" value="1"/>
</dbReference>
<dbReference type="SUPFAM" id="SSF54160">
    <property type="entry name" value="Chromo domain-like"/>
    <property type="match status" value="1"/>
</dbReference>
<dbReference type="InterPro" id="IPR038217">
    <property type="entry name" value="MRG_C_sf"/>
</dbReference>
<comment type="caution">
    <text evidence="9">The sequence shown here is derived from an EMBL/GenBank/DDBJ whole genome shotgun (WGS) entry which is preliminary data.</text>
</comment>
<gene>
    <name evidence="9" type="ORF">CUNI_LOCUS20202</name>
</gene>
<feature type="region of interest" description="Disordered" evidence="6">
    <location>
        <begin position="283"/>
        <end position="411"/>
    </location>
</feature>
<dbReference type="Pfam" id="PF22732">
    <property type="entry name" value="MSL3_chromo-like"/>
    <property type="match status" value="1"/>
</dbReference>
<evidence type="ECO:0000256" key="6">
    <source>
        <dbReference type="SAM" id="MobiDB-lite"/>
    </source>
</evidence>
<keyword evidence="10" id="KW-1185">Reference proteome</keyword>
<comment type="subcellular location">
    <subcellularLocation>
        <location evidence="1">Nucleus</location>
    </subcellularLocation>
</comment>
<evidence type="ECO:0008006" key="11">
    <source>
        <dbReference type="Google" id="ProtNLM"/>
    </source>
</evidence>
<feature type="compositionally biased region" description="Polar residues" evidence="6">
    <location>
        <begin position="451"/>
        <end position="469"/>
    </location>
</feature>
<dbReference type="PANTHER" id="PTHR10880:SF15">
    <property type="entry name" value="MSL COMPLEX SUBUNIT 3"/>
    <property type="match status" value="1"/>
</dbReference>
<sequence length="548" mass="61949">MAGRNMRFEYDVGEIVLCFEPDPTKARVLYDAKVVEQRTIKDITGKKKAVYVVHFQGWNSSWDRQVGEHYLLRNTDENRELMRKLTDTARKFCKKNSQRRRKINTILHEAFGGAPPEFDVITDSEESDDESDSGKKTGRGKVGQEKKRQKTSLVEYDIPETLKMQLEEDYILINKKNKLTRVPAKPCVIDILESFMKTFCVNYVCDPTGGREKTRNSSSKHTLRCPPDKCVSLCKEFVDSLRVIFDFTLPIILLYAAEQQQFESAMKDIKPVDLIARDKEASLLPSDESPNRAVRSGAQNAKLKSERMTKHSQSQHHRSTSPTLSCSSKSSTSFMKESPTTPARRSPTTPARRITRQSAHEMAASDSQNMKQKPHITVNQQPHRSSRHSDLSSPKSSRRLHKEDASIIPIASRTRRRSQLEVIEVSDAPIVKLEPSSDMEMDVPSPDLPGPSQSDQGLVNGQEGPSSAAGTEIMTLGSSRGREDAMDRILGWQLLPAEVKVHGPVTPSQIYGTVHLLRMFVKLPDLLKKMQMKEVQLQIIIKFIHHCL</sequence>
<dbReference type="PANTHER" id="PTHR10880">
    <property type="entry name" value="MORTALITY FACTOR 4-LIKE PROTEIN"/>
    <property type="match status" value="1"/>
</dbReference>
<dbReference type="Proteomes" id="UP000678393">
    <property type="component" value="Unassembled WGS sequence"/>
</dbReference>
<organism evidence="9 10">
    <name type="scientific">Candidula unifasciata</name>
    <dbReference type="NCBI Taxonomy" id="100452"/>
    <lineage>
        <taxon>Eukaryota</taxon>
        <taxon>Metazoa</taxon>
        <taxon>Spiralia</taxon>
        <taxon>Lophotrochozoa</taxon>
        <taxon>Mollusca</taxon>
        <taxon>Gastropoda</taxon>
        <taxon>Heterobranchia</taxon>
        <taxon>Euthyneura</taxon>
        <taxon>Panpulmonata</taxon>
        <taxon>Eupulmonata</taxon>
        <taxon>Stylommatophora</taxon>
        <taxon>Helicina</taxon>
        <taxon>Helicoidea</taxon>
        <taxon>Geomitridae</taxon>
        <taxon>Candidula</taxon>
    </lineage>
</organism>
<dbReference type="Gene3D" id="1.10.274.30">
    <property type="entry name" value="MRG domain"/>
    <property type="match status" value="2"/>
</dbReference>
<keyword evidence="4" id="KW-0804">Transcription</keyword>
<dbReference type="InterPro" id="IPR053820">
    <property type="entry name" value="MSL3_chromo-like"/>
</dbReference>
<dbReference type="InterPro" id="IPR016197">
    <property type="entry name" value="Chromo-like_dom_sf"/>
</dbReference>
<keyword evidence="2" id="KW-0156">Chromatin regulator</keyword>
<dbReference type="GO" id="GO:0072487">
    <property type="term" value="C:MSL complex"/>
    <property type="evidence" value="ECO:0007669"/>
    <property type="project" value="UniProtKB-ARBA"/>
</dbReference>
<feature type="domain" description="MSL3 chromodomain-like" evidence="8">
    <location>
        <begin position="10"/>
        <end position="86"/>
    </location>
</feature>
<feature type="compositionally biased region" description="Polar residues" evidence="6">
    <location>
        <begin position="365"/>
        <end position="383"/>
    </location>
</feature>
<evidence type="ECO:0000313" key="9">
    <source>
        <dbReference type="EMBL" id="CAG5134644.1"/>
    </source>
</evidence>
<feature type="domain" description="MRG" evidence="7">
    <location>
        <begin position="136"/>
        <end position="546"/>
    </location>
</feature>
<evidence type="ECO:0000256" key="5">
    <source>
        <dbReference type="ARBA" id="ARBA00023242"/>
    </source>
</evidence>
<feature type="non-terminal residue" evidence="9">
    <location>
        <position position="548"/>
    </location>
</feature>
<feature type="region of interest" description="Disordered" evidence="6">
    <location>
        <begin position="431"/>
        <end position="470"/>
    </location>
</feature>
<dbReference type="InterPro" id="IPR026541">
    <property type="entry name" value="MRG_dom"/>
</dbReference>
<protein>
    <recommendedName>
        <fullName evidence="11">MRG domain-containing protein</fullName>
    </recommendedName>
</protein>
<evidence type="ECO:0000256" key="1">
    <source>
        <dbReference type="ARBA" id="ARBA00004123"/>
    </source>
</evidence>
<dbReference type="Pfam" id="PF05712">
    <property type="entry name" value="MRG"/>
    <property type="match status" value="1"/>
</dbReference>
<keyword evidence="5" id="KW-0539">Nucleus</keyword>
<feature type="compositionally biased region" description="Acidic residues" evidence="6">
    <location>
        <begin position="120"/>
        <end position="131"/>
    </location>
</feature>
<evidence type="ECO:0000256" key="2">
    <source>
        <dbReference type="ARBA" id="ARBA00022853"/>
    </source>
</evidence>
<dbReference type="FunFam" id="2.30.30.140:FF:000042">
    <property type="entry name" value="male-specific lethal 3 homolog"/>
    <property type="match status" value="1"/>
</dbReference>
<dbReference type="OrthoDB" id="10044771at2759"/>